<evidence type="ECO:0000313" key="4">
    <source>
        <dbReference type="EMBL" id="KIM39423.1"/>
    </source>
</evidence>
<keyword evidence="2" id="KW-1133">Transmembrane helix</keyword>
<keyword evidence="2" id="KW-0472">Membrane</keyword>
<evidence type="ECO:0000256" key="2">
    <source>
        <dbReference type="SAM" id="Phobius"/>
    </source>
</evidence>
<feature type="chain" id="PRO_5002158796" description="Mid2 domain-containing protein" evidence="3">
    <location>
        <begin position="24"/>
        <end position="257"/>
    </location>
</feature>
<evidence type="ECO:0008006" key="6">
    <source>
        <dbReference type="Google" id="ProtNLM"/>
    </source>
</evidence>
<keyword evidence="3" id="KW-0732">Signal</keyword>
<feature type="transmembrane region" description="Helical" evidence="2">
    <location>
        <begin position="189"/>
        <end position="213"/>
    </location>
</feature>
<dbReference type="Proteomes" id="UP000053424">
    <property type="component" value="Unassembled WGS sequence"/>
</dbReference>
<feature type="compositionally biased region" description="Low complexity" evidence="1">
    <location>
        <begin position="117"/>
        <end position="155"/>
    </location>
</feature>
<dbReference type="AlphaFoldDB" id="A0A0C2XP38"/>
<reference evidence="5" key="2">
    <citation type="submission" date="2015-01" db="EMBL/GenBank/DDBJ databases">
        <title>Evolutionary Origins and Diversification of the Mycorrhizal Mutualists.</title>
        <authorList>
            <consortium name="DOE Joint Genome Institute"/>
            <consortium name="Mycorrhizal Genomics Consortium"/>
            <person name="Kohler A."/>
            <person name="Kuo A."/>
            <person name="Nagy L.G."/>
            <person name="Floudas D."/>
            <person name="Copeland A."/>
            <person name="Barry K.W."/>
            <person name="Cichocki N."/>
            <person name="Veneault-Fourrey C."/>
            <person name="LaButti K."/>
            <person name="Lindquist E.A."/>
            <person name="Lipzen A."/>
            <person name="Lundell T."/>
            <person name="Morin E."/>
            <person name="Murat C."/>
            <person name="Riley R."/>
            <person name="Ohm R."/>
            <person name="Sun H."/>
            <person name="Tunlid A."/>
            <person name="Henrissat B."/>
            <person name="Grigoriev I.V."/>
            <person name="Hibbett D.S."/>
            <person name="Martin F."/>
        </authorList>
    </citation>
    <scope>NUCLEOTIDE SEQUENCE [LARGE SCALE GENOMIC DNA]</scope>
    <source>
        <strain evidence="5">h7</strain>
    </source>
</reference>
<protein>
    <recommendedName>
        <fullName evidence="6">Mid2 domain-containing protein</fullName>
    </recommendedName>
</protein>
<sequence>MFRILCTLALALALVVPLDLATALILQIPRNPTSGGEVKLTWINEPNDPATWDLGLVNGDLGQGFPVTRNVDPSPSSLTLPFPVVPVGSGYILWAFVANDFNKHFATSSSFSINPATSSSSTDTESSTDSSATSSSATSSSTTSSTTPSSSTTSSVAGYSVIPSFTANTTTATPSSSSISSTGLSSGEIAGLASSIPIGVIGLILTTIGIWYAKKQTQAGKPFFGHPEGRRDTIPPRNIVEISSNRRVMDLTIYSSM</sequence>
<keyword evidence="5" id="KW-1185">Reference proteome</keyword>
<dbReference type="EMBL" id="KN831785">
    <property type="protein sequence ID" value="KIM39423.1"/>
    <property type="molecule type" value="Genomic_DNA"/>
</dbReference>
<organism evidence="4 5">
    <name type="scientific">Hebeloma cylindrosporum</name>
    <dbReference type="NCBI Taxonomy" id="76867"/>
    <lineage>
        <taxon>Eukaryota</taxon>
        <taxon>Fungi</taxon>
        <taxon>Dikarya</taxon>
        <taxon>Basidiomycota</taxon>
        <taxon>Agaricomycotina</taxon>
        <taxon>Agaricomycetes</taxon>
        <taxon>Agaricomycetidae</taxon>
        <taxon>Agaricales</taxon>
        <taxon>Agaricineae</taxon>
        <taxon>Hymenogastraceae</taxon>
        <taxon>Hebeloma</taxon>
    </lineage>
</organism>
<accession>A0A0C2XP38</accession>
<reference evidence="4 5" key="1">
    <citation type="submission" date="2014-04" db="EMBL/GenBank/DDBJ databases">
        <authorList>
            <consortium name="DOE Joint Genome Institute"/>
            <person name="Kuo A."/>
            <person name="Gay G."/>
            <person name="Dore J."/>
            <person name="Kohler A."/>
            <person name="Nagy L.G."/>
            <person name="Floudas D."/>
            <person name="Copeland A."/>
            <person name="Barry K.W."/>
            <person name="Cichocki N."/>
            <person name="Veneault-Fourrey C."/>
            <person name="LaButti K."/>
            <person name="Lindquist E.A."/>
            <person name="Lipzen A."/>
            <person name="Lundell T."/>
            <person name="Morin E."/>
            <person name="Murat C."/>
            <person name="Sun H."/>
            <person name="Tunlid A."/>
            <person name="Henrissat B."/>
            <person name="Grigoriev I.V."/>
            <person name="Hibbett D.S."/>
            <person name="Martin F."/>
            <person name="Nordberg H.P."/>
            <person name="Cantor M.N."/>
            <person name="Hua S.X."/>
        </authorList>
    </citation>
    <scope>NUCLEOTIDE SEQUENCE [LARGE SCALE GENOMIC DNA]</scope>
    <source>
        <strain evidence="5">h7</strain>
    </source>
</reference>
<name>A0A0C2XP38_HEBCY</name>
<proteinExistence type="predicted"/>
<evidence type="ECO:0000313" key="5">
    <source>
        <dbReference type="Proteomes" id="UP000053424"/>
    </source>
</evidence>
<evidence type="ECO:0000256" key="3">
    <source>
        <dbReference type="SAM" id="SignalP"/>
    </source>
</evidence>
<dbReference type="HOGENOM" id="CLU_1061938_0_0_1"/>
<feature type="signal peptide" evidence="3">
    <location>
        <begin position="1"/>
        <end position="23"/>
    </location>
</feature>
<gene>
    <name evidence="4" type="ORF">M413DRAFT_29177</name>
</gene>
<dbReference type="OrthoDB" id="5420143at2759"/>
<evidence type="ECO:0000256" key="1">
    <source>
        <dbReference type="SAM" id="MobiDB-lite"/>
    </source>
</evidence>
<feature type="region of interest" description="Disordered" evidence="1">
    <location>
        <begin position="111"/>
        <end position="156"/>
    </location>
</feature>
<keyword evidence="2" id="KW-0812">Transmembrane</keyword>